<name>A0A401ISP1_9LACO</name>
<dbReference type="InterPro" id="IPR043148">
    <property type="entry name" value="TagF_C"/>
</dbReference>
<accession>A0A401ISP1</accession>
<dbReference type="EMBL" id="BFFP01000013">
    <property type="protein sequence ID" value="GBG94549.1"/>
    <property type="molecule type" value="Genomic_DNA"/>
</dbReference>
<dbReference type="OrthoDB" id="9811865at2"/>
<keyword evidence="3" id="KW-1185">Reference proteome</keyword>
<dbReference type="SUPFAM" id="SSF53448">
    <property type="entry name" value="Nucleotide-diphospho-sugar transferases"/>
    <property type="match status" value="1"/>
</dbReference>
<dbReference type="RefSeq" id="WP_124976051.1">
    <property type="nucleotide sequence ID" value="NZ_BFFP01000013.1"/>
</dbReference>
<organism evidence="2 3">
    <name type="scientific">Ligilactobacillus salitolerans</name>
    <dbReference type="NCBI Taxonomy" id="1808352"/>
    <lineage>
        <taxon>Bacteria</taxon>
        <taxon>Bacillati</taxon>
        <taxon>Bacillota</taxon>
        <taxon>Bacilli</taxon>
        <taxon>Lactobacillales</taxon>
        <taxon>Lactobacillaceae</taxon>
        <taxon>Ligilactobacillus</taxon>
    </lineage>
</organism>
<dbReference type="SUPFAM" id="SSF53756">
    <property type="entry name" value="UDP-Glycosyltransferase/glycogen phosphorylase"/>
    <property type="match status" value="1"/>
</dbReference>
<evidence type="ECO:0000259" key="1">
    <source>
        <dbReference type="Pfam" id="PF00535"/>
    </source>
</evidence>
<dbReference type="InterPro" id="IPR001173">
    <property type="entry name" value="Glyco_trans_2-like"/>
</dbReference>
<dbReference type="Proteomes" id="UP000286848">
    <property type="component" value="Unassembled WGS sequence"/>
</dbReference>
<proteinExistence type="predicted"/>
<protein>
    <submittedName>
        <fullName evidence="2">Minor teichoic acid biosynthesis protein GgaB</fullName>
    </submittedName>
</protein>
<dbReference type="AlphaFoldDB" id="A0A401ISP1"/>
<evidence type="ECO:0000313" key="3">
    <source>
        <dbReference type="Proteomes" id="UP000286848"/>
    </source>
</evidence>
<dbReference type="GO" id="GO:0016020">
    <property type="term" value="C:membrane"/>
    <property type="evidence" value="ECO:0007669"/>
    <property type="project" value="InterPro"/>
</dbReference>
<dbReference type="CDD" id="cd00761">
    <property type="entry name" value="Glyco_tranf_GTA_type"/>
    <property type="match status" value="1"/>
</dbReference>
<reference evidence="2 3" key="1">
    <citation type="journal article" date="2019" name="Int. J. Syst. Evol. Microbiol.">
        <title>Lactobacillus salitolerans sp. nov., a novel lactic acid bacterium isolated from spent mushroom substrates.</title>
        <authorList>
            <person name="Tohno M."/>
            <person name="Tanizawa Y."/>
            <person name="Kojima Y."/>
            <person name="Sakamoto M."/>
            <person name="Nakamura Y."/>
            <person name="Ohkuma M."/>
            <person name="Kobayashi H."/>
        </authorList>
    </citation>
    <scope>NUCLEOTIDE SEQUENCE [LARGE SCALE GENOMIC DNA]</scope>
    <source>
        <strain evidence="2 3">YK43</strain>
    </source>
</reference>
<sequence>MESLELIKIPDVEKSNEVAQEEVSGKYSRNEFFFSIIMATYNVDRYIDEAMDSLIKQQLNFEKNVQVIIVNDGSSDKSLEKAEAWKEKYPNNIVVIDQENSGVSVARNAGIEVAKGKYINFLDPDDMLDDGVLLRVKWFFMKHPDIKISHIPLYTFEAKSEPHNLNKYFDKDEEIVDIAKTSKKIFAHISSSFFLRTLFADTSLRFEVGRKYGEDFALVAKLVEQEKKFALINNFFYRYRARSAGDSAMDSSRSDSATYIPNIKMMLELARTHEKDGRIDKWLQNMLVYDLAWKVRRQELPFEGSAEFYTEYLDLVSELLQYIDENEIRAVGHLRWVQKEALVHLKNSGDLPLQDKAVGLPVCLKDDVHLINGEKTYYLSNVISKVYVFKYRPETNSINIIGTIDHLFGKEFLNVTATDGKQIFVSEELDEPARVKMIGLPVHSMYTYSFSIPIKSLTDSKYLQIQINFKKVRIPLKIEFGGILVGVGNNIKFNYLWANQKLLRFNFNDNYFEVRDNNLENLSRFENDLTAKFISSKGMTQARKERLLYLRKLALKSKTSNKIINIFEDRANKADDNAEVFYKYINERHPEWENYFVLNRDSSDWDRLEQENYRLVEYGSEEHEELLIQAQNLISSQASLTEMRPWQENFGYLRDAYHYNFIFLQHGVTKQDLSLWLRKIEKDIRLLVTVSEQEQQGFFGYGYEYGPEEVKVTGFPRFDRFKVDYSISKNQGNILIAPTWRNGIWNDKDKLEDKIKKLHDTEFYQKWEDFLKSDYLKELIEQGHTISLMLHPLLREVETGFEVPKYIEKVPFEQRYVNVLKKADLLITDYSSIYFDIAYQGKPTLYFQFDGGNTNNKEGYFDFQEMGFGPVCDDFNKVIFELSRIIKNNYQMTDLYKNRVLDFFRYTDTKNSNRLENELTKMINKMLLVRKETSINYSEQSIDQIYQETKIQRDGFLSSVYKKLRKYVKQKASEGSVSYNLALKIYRRVV</sequence>
<gene>
    <name evidence="2" type="primary">ggaB</name>
    <name evidence="2" type="ORF">LFYK43_10080</name>
</gene>
<dbReference type="InterPro" id="IPR029044">
    <property type="entry name" value="Nucleotide-diphossugar_trans"/>
</dbReference>
<evidence type="ECO:0000313" key="2">
    <source>
        <dbReference type="EMBL" id="GBG94549.1"/>
    </source>
</evidence>
<dbReference type="Pfam" id="PF00535">
    <property type="entry name" value="Glycos_transf_2"/>
    <property type="match status" value="1"/>
</dbReference>
<dbReference type="Gene3D" id="3.40.50.12580">
    <property type="match status" value="1"/>
</dbReference>
<dbReference type="Gene3D" id="3.90.550.10">
    <property type="entry name" value="Spore Coat Polysaccharide Biosynthesis Protein SpsA, Chain A"/>
    <property type="match status" value="1"/>
</dbReference>
<dbReference type="PANTHER" id="PTHR22916:SF3">
    <property type="entry name" value="UDP-GLCNAC:BETAGAL BETA-1,3-N-ACETYLGLUCOSAMINYLTRANSFERASE-LIKE PROTEIN 1"/>
    <property type="match status" value="1"/>
</dbReference>
<dbReference type="GO" id="GO:0016758">
    <property type="term" value="F:hexosyltransferase activity"/>
    <property type="evidence" value="ECO:0007669"/>
    <property type="project" value="UniProtKB-ARBA"/>
</dbReference>
<comment type="caution">
    <text evidence="2">The sequence shown here is derived from an EMBL/GenBank/DDBJ whole genome shotgun (WGS) entry which is preliminary data.</text>
</comment>
<dbReference type="PANTHER" id="PTHR22916">
    <property type="entry name" value="GLYCOSYLTRANSFERASE"/>
    <property type="match status" value="1"/>
</dbReference>
<dbReference type="GO" id="GO:0047355">
    <property type="term" value="F:CDP-glycerol glycerophosphotransferase activity"/>
    <property type="evidence" value="ECO:0007669"/>
    <property type="project" value="InterPro"/>
</dbReference>
<feature type="domain" description="Glycosyltransferase 2-like" evidence="1">
    <location>
        <begin position="35"/>
        <end position="190"/>
    </location>
</feature>
<dbReference type="Pfam" id="PF04464">
    <property type="entry name" value="Glyphos_transf"/>
    <property type="match status" value="1"/>
</dbReference>
<dbReference type="InterPro" id="IPR007554">
    <property type="entry name" value="Glycerophosphate_synth"/>
</dbReference>